<organism evidence="1">
    <name type="scientific">Chondria tumulosa</name>
    <dbReference type="NCBI Taxonomy" id="2740715"/>
    <lineage>
        <taxon>Eukaryota</taxon>
        <taxon>Rhodophyta</taxon>
        <taxon>Florideophyceae</taxon>
        <taxon>Rhodymeniophycidae</taxon>
        <taxon>Ceramiales</taxon>
        <taxon>Rhodomelaceae</taxon>
        <taxon>Chondrieae</taxon>
        <taxon>Chondria</taxon>
    </lineage>
</organism>
<name>A0A896SVY9_9FLOR</name>
<dbReference type="GO" id="GO:0003735">
    <property type="term" value="F:structural constituent of ribosome"/>
    <property type="evidence" value="ECO:0007669"/>
    <property type="project" value="InterPro"/>
</dbReference>
<keyword evidence="1" id="KW-0689">Ribosomal protein</keyword>
<dbReference type="GO" id="GO:0006412">
    <property type="term" value="P:translation"/>
    <property type="evidence" value="ECO:0007669"/>
    <property type="project" value="InterPro"/>
</dbReference>
<dbReference type="Gene3D" id="1.10.287.310">
    <property type="match status" value="1"/>
</dbReference>
<dbReference type="RefSeq" id="YP_010171009.1">
    <property type="nucleotide sequence ID" value="NC_057618.1"/>
</dbReference>
<dbReference type="AlphaFoldDB" id="A0A896SVY9"/>
<keyword evidence="1" id="KW-0687">Ribonucleoprotein</keyword>
<keyword evidence="1" id="KW-0150">Chloroplast</keyword>
<gene>
    <name evidence="1" type="primary">rpl29</name>
</gene>
<dbReference type="EMBL" id="MW309501">
    <property type="protein sequence ID" value="QSD57150.1"/>
    <property type="molecule type" value="Genomic_DNA"/>
</dbReference>
<accession>A0A896SVY9</accession>
<dbReference type="SUPFAM" id="SSF46561">
    <property type="entry name" value="Ribosomal protein L29 (L29p)"/>
    <property type="match status" value="1"/>
</dbReference>
<protein>
    <submittedName>
        <fullName evidence="1">Ribosomal protein L29</fullName>
    </submittedName>
</protein>
<geneLocation type="chloroplast" evidence="1"/>
<dbReference type="GO" id="GO:0005840">
    <property type="term" value="C:ribosome"/>
    <property type="evidence" value="ECO:0007669"/>
    <property type="project" value="UniProtKB-KW"/>
</dbReference>
<keyword evidence="1" id="KW-0934">Plastid</keyword>
<dbReference type="GeneID" id="67279521"/>
<sequence>MKINKKLNSINDKENKNIEIFNLQKQLVLLRIKQKTKQNTKTHLFKKIRNQISQILILK</sequence>
<proteinExistence type="predicted"/>
<evidence type="ECO:0000313" key="1">
    <source>
        <dbReference type="EMBL" id="QSD57150.1"/>
    </source>
</evidence>
<dbReference type="InterPro" id="IPR036049">
    <property type="entry name" value="Ribosomal_uL29_sf"/>
</dbReference>
<reference evidence="1" key="1">
    <citation type="submission" date="2020-11" db="EMBL/GenBank/DDBJ databases">
        <authorList>
            <person name="Paiano M.O."/>
        </authorList>
    </citation>
    <scope>NUCLEOTIDE SEQUENCE</scope>
</reference>